<gene>
    <name evidence="1" type="ORF">MMUR_00140</name>
</gene>
<dbReference type="RefSeq" id="WP_193487805.1">
    <property type="nucleotide sequence ID" value="NZ_BAAAMC010000079.1"/>
</dbReference>
<evidence type="ECO:0000313" key="1">
    <source>
        <dbReference type="EMBL" id="GFG55878.1"/>
    </source>
</evidence>
<dbReference type="EMBL" id="BLKT01000001">
    <property type="protein sequence ID" value="GFG55878.1"/>
    <property type="molecule type" value="Genomic_DNA"/>
</dbReference>
<proteinExistence type="predicted"/>
<sequence>MTQHDHDLPAAPPQNGRILDARLHLLDRQLLNGDDDPVGIVDDLELAGIEEDQPIPPGTEPPIVTAILSGHVLATRIFGGQPPRTRLQRIPWAAVRRVGTVVNLNTTDVPFDSQWLEHWLRNHVIAHIPGGRRAAQ</sequence>
<comment type="caution">
    <text evidence="1">The sequence shown here is derived from an EMBL/GenBank/DDBJ whole genome shotgun (WGS) entry which is preliminary data.</text>
</comment>
<protein>
    <submittedName>
        <fullName evidence="1">Uncharacterized protein</fullName>
    </submittedName>
</protein>
<organism evidence="1 2">
    <name type="scientific">Mycolicibacterium murale</name>
    <dbReference type="NCBI Taxonomy" id="182220"/>
    <lineage>
        <taxon>Bacteria</taxon>
        <taxon>Bacillati</taxon>
        <taxon>Actinomycetota</taxon>
        <taxon>Actinomycetes</taxon>
        <taxon>Mycobacteriales</taxon>
        <taxon>Mycobacteriaceae</taxon>
        <taxon>Mycolicibacterium</taxon>
    </lineage>
</organism>
<accession>A0A7I9WEY0</accession>
<dbReference type="AlphaFoldDB" id="A0A7I9WEY0"/>
<name>A0A7I9WEY0_9MYCO</name>
<reference evidence="1 2" key="1">
    <citation type="journal article" date="2019" name="Emerg. Microbes Infect.">
        <title>Comprehensive subspecies identification of 175 nontuberculous mycobacteria species based on 7547 genomic profiles.</title>
        <authorList>
            <person name="Matsumoto Y."/>
            <person name="Kinjo T."/>
            <person name="Motooka D."/>
            <person name="Nabeya D."/>
            <person name="Jung N."/>
            <person name="Uechi K."/>
            <person name="Horii T."/>
            <person name="Iida T."/>
            <person name="Fujita J."/>
            <person name="Nakamura S."/>
        </authorList>
    </citation>
    <scope>NUCLEOTIDE SEQUENCE [LARGE SCALE GENOMIC DNA]</scope>
    <source>
        <strain evidence="1 2">JCM 13392</strain>
    </source>
</reference>
<evidence type="ECO:0000313" key="2">
    <source>
        <dbReference type="Proteomes" id="UP000465241"/>
    </source>
</evidence>
<keyword evidence="2" id="KW-1185">Reference proteome</keyword>
<dbReference type="Proteomes" id="UP000465241">
    <property type="component" value="Unassembled WGS sequence"/>
</dbReference>